<comment type="caution">
    <text evidence="2">The sequence shown here is derived from an EMBL/GenBank/DDBJ whole genome shotgun (WGS) entry which is preliminary data.</text>
</comment>
<dbReference type="InterPro" id="IPR002937">
    <property type="entry name" value="Amino_oxidase"/>
</dbReference>
<evidence type="ECO:0000313" key="3">
    <source>
        <dbReference type="Proteomes" id="UP000529637"/>
    </source>
</evidence>
<accession>A0A7Y6NN18</accession>
<gene>
    <name evidence="2" type="ORF">HQN59_10355</name>
</gene>
<dbReference type="Proteomes" id="UP000529637">
    <property type="component" value="Unassembled WGS sequence"/>
</dbReference>
<evidence type="ECO:0000259" key="1">
    <source>
        <dbReference type="Pfam" id="PF01593"/>
    </source>
</evidence>
<organism evidence="2 3">
    <name type="scientific">Piscinibacter koreensis</name>
    <dbReference type="NCBI Taxonomy" id="2742824"/>
    <lineage>
        <taxon>Bacteria</taxon>
        <taxon>Pseudomonadati</taxon>
        <taxon>Pseudomonadota</taxon>
        <taxon>Betaproteobacteria</taxon>
        <taxon>Burkholderiales</taxon>
        <taxon>Sphaerotilaceae</taxon>
        <taxon>Piscinibacter</taxon>
    </lineage>
</organism>
<dbReference type="InterPro" id="IPR017830">
    <property type="entry name" value="SQase_HpnE"/>
</dbReference>
<evidence type="ECO:0000313" key="2">
    <source>
        <dbReference type="EMBL" id="NUZ06165.1"/>
    </source>
</evidence>
<reference evidence="2 3" key="1">
    <citation type="submission" date="2020-06" db="EMBL/GenBank/DDBJ databases">
        <title>Schlegella sp. ID0723 isolated from air conditioner.</title>
        <authorList>
            <person name="Kim D.Y."/>
            <person name="Kim D.-U."/>
        </authorList>
    </citation>
    <scope>NUCLEOTIDE SEQUENCE [LARGE SCALE GENOMIC DNA]</scope>
    <source>
        <strain evidence="2 3">ID0723</strain>
    </source>
</reference>
<dbReference type="GO" id="GO:0016491">
    <property type="term" value="F:oxidoreductase activity"/>
    <property type="evidence" value="ECO:0007669"/>
    <property type="project" value="InterPro"/>
</dbReference>
<dbReference type="Gene3D" id="1.10.405.20">
    <property type="match status" value="1"/>
</dbReference>
<sequence>MNERASTGAGAPHVAVVGAGWAGLAAAVEATQLGARVHVFEMAPGVGGRARDVAAGPVALDNGQHIAIGAYTETLRLMRTVGVAEAEAFVRQPLALVGADGKGLRLPPGHPLPAFVRGVLAQRGWSLRERLALLAAAARWAANRFACAPSLSVSSLTAGLPVRVQAELIEPLCVAALNTPAHQASAAVFLRVIRDALFAGAGSSDLLLPKVGLGAAFPEPAARWLRSAGATLSTHQRVTALRQVADGWQVDAATFDGVIVAASASEAARLLVGIDSAWSRQAGSLAYEPIVTVYATSAGTRLPAPMLALAAGAERPAQFVFDRGQLGGPAGMLAFVVSGAGEWLARGIDECVAATLEQAAAELGAHMRTPLEVVRVITEKRATFRCTPGLQRPAGRVADRLQVSGDYVAGPYPATLEGAVRSGVEAARQLARELGLPGCKSR</sequence>
<dbReference type="InterPro" id="IPR050464">
    <property type="entry name" value="Zeta_carotene_desat/Oxidored"/>
</dbReference>
<dbReference type="NCBIfam" id="TIGR03467">
    <property type="entry name" value="HpnE"/>
    <property type="match status" value="1"/>
</dbReference>
<name>A0A7Y6NN18_9BURK</name>
<dbReference type="Gene3D" id="3.50.50.60">
    <property type="entry name" value="FAD/NAD(P)-binding domain"/>
    <property type="match status" value="2"/>
</dbReference>
<dbReference type="InterPro" id="IPR036188">
    <property type="entry name" value="FAD/NAD-bd_sf"/>
</dbReference>
<dbReference type="EMBL" id="JABWMJ010000004">
    <property type="protein sequence ID" value="NUZ06165.1"/>
    <property type="molecule type" value="Genomic_DNA"/>
</dbReference>
<dbReference type="PANTHER" id="PTHR42923:SF47">
    <property type="entry name" value="BLR3003 PROTEIN"/>
    <property type="match status" value="1"/>
</dbReference>
<proteinExistence type="predicted"/>
<dbReference type="SUPFAM" id="SSF51905">
    <property type="entry name" value="FAD/NAD(P)-binding domain"/>
    <property type="match status" value="1"/>
</dbReference>
<dbReference type="AlphaFoldDB" id="A0A7Y6NN18"/>
<keyword evidence="3" id="KW-1185">Reference proteome</keyword>
<dbReference type="RefSeq" id="WP_176068872.1">
    <property type="nucleotide sequence ID" value="NZ_JABWMJ010000004.1"/>
</dbReference>
<dbReference type="Gene3D" id="3.90.660.10">
    <property type="match status" value="1"/>
</dbReference>
<protein>
    <submittedName>
        <fullName evidence="2">FAD-dependent oxidoreductase</fullName>
    </submittedName>
</protein>
<dbReference type="Pfam" id="PF01593">
    <property type="entry name" value="Amino_oxidase"/>
    <property type="match status" value="1"/>
</dbReference>
<dbReference type="PANTHER" id="PTHR42923">
    <property type="entry name" value="PROTOPORPHYRINOGEN OXIDASE"/>
    <property type="match status" value="1"/>
</dbReference>
<feature type="domain" description="Amine oxidase" evidence="1">
    <location>
        <begin position="22"/>
        <end position="430"/>
    </location>
</feature>